<feature type="domain" description="PTS EIIB type-4" evidence="24">
    <location>
        <begin position="160"/>
        <end position="323"/>
    </location>
</feature>
<dbReference type="CDD" id="cd00001">
    <property type="entry name" value="PTS_IIB_man"/>
    <property type="match status" value="1"/>
</dbReference>
<evidence type="ECO:0000256" key="15">
    <source>
        <dbReference type="ARBA" id="ARBA00022777"/>
    </source>
</evidence>
<evidence type="ECO:0000256" key="5">
    <source>
        <dbReference type="ARBA" id="ARBA00011929"/>
    </source>
</evidence>
<dbReference type="GO" id="GO:0008982">
    <property type="term" value="F:protein-N(PI)-phosphohistidine-sugar phosphotransferase activity"/>
    <property type="evidence" value="ECO:0007669"/>
    <property type="project" value="InterPro"/>
</dbReference>
<evidence type="ECO:0000256" key="12">
    <source>
        <dbReference type="ARBA" id="ARBA00022597"/>
    </source>
</evidence>
<keyword evidence="15" id="KW-0418">Kinase</keyword>
<comment type="catalytic activity">
    <reaction evidence="1">
        <text>D-mannose(out) + N(pros)-phospho-L-histidyl-[protein] = D-mannose 6-phosphate(in) + L-histidyl-[protein]</text>
        <dbReference type="Rhea" id="RHEA:49232"/>
        <dbReference type="Rhea" id="RHEA-COMP:9745"/>
        <dbReference type="Rhea" id="RHEA-COMP:9746"/>
        <dbReference type="ChEBI" id="CHEBI:4208"/>
        <dbReference type="ChEBI" id="CHEBI:29979"/>
        <dbReference type="ChEBI" id="CHEBI:58735"/>
        <dbReference type="ChEBI" id="CHEBI:64837"/>
        <dbReference type="EC" id="2.7.1.191"/>
    </reaction>
</comment>
<comment type="function">
    <text evidence="18">The phosphoenolpyruvate-dependent sugar phosphotransferase system (sugar PTS), a major carbohydrate active transport system, catalyzes the phosphorylation of incoming sugar substrates concomitantly with their translocation across the cell membrane. The enzyme II ManXYZ PTS system is involved in mannose transport.</text>
</comment>
<dbReference type="InterPro" id="IPR033887">
    <property type="entry name" value="PTS_IIA_man"/>
</dbReference>
<dbReference type="FunFam" id="3.40.50.510:FF:000001">
    <property type="entry name" value="PTS system mannose-specific transporter subunit IIAB"/>
    <property type="match status" value="1"/>
</dbReference>
<dbReference type="GO" id="GO:0016301">
    <property type="term" value="F:kinase activity"/>
    <property type="evidence" value="ECO:0007669"/>
    <property type="project" value="UniProtKB-KW"/>
</dbReference>
<sequence>MTIAIVIGTHGWAAEQLLKTAEMLLGEQENVGWIDFVPGENAETLIEKYNAQLAKLDTTKGVLFLVDTWGGSPFNAASRIVVDKEHYEVIAGVNIPMLVETLMARDDDPSFDELVALAVETGREGVKALKAKPVEKAAPAPAAAAPKAAPTPAKPMGPNDYMVIGLARIDDRLIHGQVATRWTKETNVSRIIVVSDEVAADTVRKTLLTQVAPPGVTAHVVDVPKMIRVYNNPKYAGERVMLLFTNPTDVERLVEGGVKITSVNVGGMAFRQGKTQVNNAVSVDEKDIEAFKKLNARGIELEVRKVSTDPKLKMMDLISKIDK</sequence>
<dbReference type="RefSeq" id="WP_001613242.1">
    <property type="nucleotide sequence ID" value="NZ_ADIZ01000027.1"/>
</dbReference>
<dbReference type="NCBIfam" id="TIGR00824">
    <property type="entry name" value="EIIA-man"/>
    <property type="match status" value="1"/>
</dbReference>
<dbReference type="InterPro" id="IPR036662">
    <property type="entry name" value="PTS_EIIA_man-typ_sf"/>
</dbReference>
<dbReference type="PROSITE" id="PS51101">
    <property type="entry name" value="PTS_EIIB_TYPE_4"/>
    <property type="match status" value="1"/>
</dbReference>
<feature type="modified residue" description="N6-acetyllysine" evidence="22">
    <location>
        <position position="55"/>
    </location>
</feature>
<accession>A0A1X3IZN7</accession>
<evidence type="ECO:0000256" key="22">
    <source>
        <dbReference type="PIRSR" id="PIRSR618455-2"/>
    </source>
</evidence>
<reference evidence="25 26" key="1">
    <citation type="submission" date="2010-04" db="EMBL/GenBank/DDBJ databases">
        <title>The Genome Sequence of Escherichia coli TA447.</title>
        <authorList>
            <consortium name="The Broad Institute Genome Sequencing Platform"/>
            <consortium name="The Broad Institute Genome Sequencing Center for Infectious Disease"/>
            <person name="Feldgarden M."/>
            <person name="Gordon D.M."/>
            <person name="Johnson J.R."/>
            <person name="Johnston B.D."/>
            <person name="Young S."/>
            <person name="Zeng Q."/>
            <person name="Koehrsen M."/>
            <person name="Alvarado L."/>
            <person name="Berlin A.M."/>
            <person name="Borenstein D."/>
            <person name="Chapman S.B."/>
            <person name="Chen Z."/>
            <person name="Engels R."/>
            <person name="Freedman E."/>
            <person name="Gellesch M."/>
            <person name="Goldberg J."/>
            <person name="Griggs A."/>
            <person name="Gujja S."/>
            <person name="Heilman E.R."/>
            <person name="Heiman D.I."/>
            <person name="Hepburn T.A."/>
            <person name="Howarth C."/>
            <person name="Jen D."/>
            <person name="Larson L."/>
            <person name="Mehta T."/>
            <person name="Park D."/>
            <person name="Pearson M."/>
            <person name="Richards J."/>
            <person name="Roberts A."/>
            <person name="Saif S."/>
            <person name="Shea T.D."/>
            <person name="Shenoy N."/>
            <person name="Sisk P."/>
            <person name="Stolte C."/>
            <person name="Sykes S.N."/>
            <person name="Walk T."/>
            <person name="White J."/>
            <person name="Yandava C."/>
            <person name="Haas B."/>
            <person name="Henn M.R."/>
            <person name="Nusbaum C."/>
            <person name="Birren B."/>
        </authorList>
    </citation>
    <scope>NUCLEOTIDE SEQUENCE [LARGE SCALE GENOMIC DNA]</scope>
    <source>
        <strain evidence="25 26">TA447</strain>
    </source>
</reference>
<evidence type="ECO:0000256" key="19">
    <source>
        <dbReference type="ARBA" id="ARBA00030229"/>
    </source>
</evidence>
<evidence type="ECO:0000256" key="21">
    <source>
        <dbReference type="PIRSR" id="PIRSR618455-1"/>
    </source>
</evidence>
<dbReference type="GO" id="GO:0005737">
    <property type="term" value="C:cytoplasm"/>
    <property type="evidence" value="ECO:0007669"/>
    <property type="project" value="UniProtKB-SubCell"/>
</dbReference>
<dbReference type="Pfam" id="PF03610">
    <property type="entry name" value="EIIA-man"/>
    <property type="match status" value="1"/>
</dbReference>
<evidence type="ECO:0000256" key="1">
    <source>
        <dbReference type="ARBA" id="ARBA00000514"/>
    </source>
</evidence>
<dbReference type="SUPFAM" id="SSF52728">
    <property type="entry name" value="PTS IIb component"/>
    <property type="match status" value="1"/>
</dbReference>
<dbReference type="PANTHER" id="PTHR33799">
    <property type="entry name" value="PTS PERMEASE-RELATED-RELATED"/>
    <property type="match status" value="1"/>
</dbReference>
<comment type="subunit">
    <text evidence="4">Homodimer.</text>
</comment>
<keyword evidence="7" id="KW-0813">Transport</keyword>
<evidence type="ECO:0000256" key="9">
    <source>
        <dbReference type="ARBA" id="ARBA00022490"/>
    </source>
</evidence>
<dbReference type="InterPro" id="IPR004720">
    <property type="entry name" value="PTS_IIB_sorbose-sp"/>
</dbReference>
<dbReference type="NCBIfam" id="NF011670">
    <property type="entry name" value="PRK15088.1"/>
    <property type="match status" value="1"/>
</dbReference>
<evidence type="ECO:0000256" key="8">
    <source>
        <dbReference type="ARBA" id="ARBA00022475"/>
    </source>
</evidence>
<keyword evidence="8" id="KW-1003">Cell membrane</keyword>
<keyword evidence="14" id="KW-0598">Phosphotransferase system</keyword>
<dbReference type="FunFam" id="3.40.35.10:FF:000001">
    <property type="entry name" value="PTS system mannose-specific EIIAB component"/>
    <property type="match status" value="1"/>
</dbReference>
<dbReference type="SUPFAM" id="SSF53062">
    <property type="entry name" value="PTS system fructose IIA component-like"/>
    <property type="match status" value="1"/>
</dbReference>
<feature type="modified residue" description="Phosphohistidine; by HPr" evidence="22">
    <location>
        <position position="10"/>
    </location>
</feature>
<dbReference type="EC" id="2.7.1.191" evidence="5"/>
<dbReference type="EMBL" id="ADIZ01000027">
    <property type="protein sequence ID" value="OSK93438.1"/>
    <property type="molecule type" value="Genomic_DNA"/>
</dbReference>
<dbReference type="InterPro" id="IPR013789">
    <property type="entry name" value="PTS_EIIA_man"/>
</dbReference>
<feature type="active site" description="Pros-phosphohistidine intermediate; for EIIB activity" evidence="21">
    <location>
        <position position="175"/>
    </location>
</feature>
<evidence type="ECO:0000256" key="4">
    <source>
        <dbReference type="ARBA" id="ARBA00011738"/>
    </source>
</evidence>
<feature type="active site" description="Tele-phosphohistidine intermediate; for EIIA activity" evidence="21">
    <location>
        <position position="10"/>
    </location>
</feature>
<dbReference type="PROSITE" id="PS51096">
    <property type="entry name" value="PTS_EIIA_TYPE_4"/>
    <property type="match status" value="1"/>
</dbReference>
<feature type="domain" description="PTS EIIA type-4" evidence="23">
    <location>
        <begin position="2"/>
        <end position="126"/>
    </location>
</feature>
<dbReference type="CDD" id="cd00006">
    <property type="entry name" value="PTS_IIA_man"/>
    <property type="match status" value="1"/>
</dbReference>
<feature type="modified residue" description="Phosphohistidine; by EIIA" evidence="22">
    <location>
        <position position="175"/>
    </location>
</feature>
<evidence type="ECO:0000256" key="7">
    <source>
        <dbReference type="ARBA" id="ARBA00022448"/>
    </source>
</evidence>
<dbReference type="InterPro" id="IPR036667">
    <property type="entry name" value="PTS_IIB_sorbose-sp_sf"/>
</dbReference>
<evidence type="ECO:0000256" key="20">
    <source>
        <dbReference type="ARBA" id="ARBA00032197"/>
    </source>
</evidence>
<evidence type="ECO:0000259" key="24">
    <source>
        <dbReference type="PROSITE" id="PS51101"/>
    </source>
</evidence>
<evidence type="ECO:0000256" key="6">
    <source>
        <dbReference type="ARBA" id="ARBA00021685"/>
    </source>
</evidence>
<evidence type="ECO:0000256" key="3">
    <source>
        <dbReference type="ARBA" id="ARBA00004496"/>
    </source>
</evidence>
<dbReference type="AlphaFoldDB" id="A0A1X3IZN7"/>
<evidence type="ECO:0000313" key="26">
    <source>
        <dbReference type="Proteomes" id="UP000193942"/>
    </source>
</evidence>
<protein>
    <recommendedName>
        <fullName evidence="6">PTS system mannose-specific EIIAB component</fullName>
        <ecNumber evidence="5">2.7.1.191</ecNumber>
    </recommendedName>
    <alternativeName>
        <fullName evidence="20">EIIAB-Man</fullName>
    </alternativeName>
    <alternativeName>
        <fullName evidence="19">EIII-Man</fullName>
    </alternativeName>
</protein>
<proteinExistence type="predicted"/>
<dbReference type="Pfam" id="PF03830">
    <property type="entry name" value="PTSIIB_sorb"/>
    <property type="match status" value="1"/>
</dbReference>
<dbReference type="NCBIfam" id="TIGR00854">
    <property type="entry name" value="pts-sorbose"/>
    <property type="match status" value="1"/>
</dbReference>
<evidence type="ECO:0000256" key="17">
    <source>
        <dbReference type="ARBA" id="ARBA00023136"/>
    </source>
</evidence>
<comment type="caution">
    <text evidence="25">The sequence shown here is derived from an EMBL/GenBank/DDBJ whole genome shotgun (WGS) entry which is preliminary data.</text>
</comment>
<keyword evidence="12" id="KW-0762">Sugar transport</keyword>
<evidence type="ECO:0000256" key="11">
    <source>
        <dbReference type="ARBA" id="ARBA00022553"/>
    </source>
</evidence>
<dbReference type="Gene3D" id="3.40.35.10">
    <property type="entry name" value="Phosphotransferase system, sorbose subfamily IIB component"/>
    <property type="match status" value="1"/>
</dbReference>
<keyword evidence="16" id="KW-0007">Acetylation</keyword>
<evidence type="ECO:0000256" key="2">
    <source>
        <dbReference type="ARBA" id="ARBA00004417"/>
    </source>
</evidence>
<name>A0A1X3IZN7_ECOLX</name>
<keyword evidence="17" id="KW-0472">Membrane</keyword>
<dbReference type="InterPro" id="IPR004701">
    <property type="entry name" value="PTS_EIIA_man-typ"/>
</dbReference>
<dbReference type="GO" id="GO:0009401">
    <property type="term" value="P:phosphoenolpyruvate-dependent sugar phosphotransferase system"/>
    <property type="evidence" value="ECO:0007669"/>
    <property type="project" value="UniProtKB-KW"/>
</dbReference>
<keyword evidence="13" id="KW-0808">Transferase</keyword>
<dbReference type="InterPro" id="IPR018455">
    <property type="entry name" value="PTS_IIB_sorbose-sp_subgr"/>
</dbReference>
<gene>
    <name evidence="25" type="ORF">ECXG_00271</name>
</gene>
<organism evidence="25 26">
    <name type="scientific">Escherichia coli TA447</name>
    <dbReference type="NCBI Taxonomy" id="656447"/>
    <lineage>
        <taxon>Bacteria</taxon>
        <taxon>Pseudomonadati</taxon>
        <taxon>Pseudomonadota</taxon>
        <taxon>Gammaproteobacteria</taxon>
        <taxon>Enterobacterales</taxon>
        <taxon>Enterobacteriaceae</taxon>
        <taxon>Escherichia</taxon>
    </lineage>
</organism>
<keyword evidence="10" id="KW-0997">Cell inner membrane</keyword>
<keyword evidence="9" id="KW-0963">Cytoplasm</keyword>
<keyword evidence="11" id="KW-0597">Phosphoprotein</keyword>
<comment type="subcellular location">
    <subcellularLocation>
        <location evidence="2">Cell inner membrane</location>
        <topology evidence="2">Peripheral membrane protein</topology>
    </subcellularLocation>
    <subcellularLocation>
        <location evidence="3">Cytoplasm</location>
    </subcellularLocation>
</comment>
<evidence type="ECO:0000256" key="13">
    <source>
        <dbReference type="ARBA" id="ARBA00022679"/>
    </source>
</evidence>
<dbReference type="PANTHER" id="PTHR33799:SF1">
    <property type="entry name" value="PTS SYSTEM MANNOSE-SPECIFIC EIIAB COMPONENT-RELATED"/>
    <property type="match status" value="1"/>
</dbReference>
<evidence type="ECO:0000313" key="25">
    <source>
        <dbReference type="EMBL" id="OSK93438.1"/>
    </source>
</evidence>
<evidence type="ECO:0000256" key="18">
    <source>
        <dbReference type="ARBA" id="ARBA00023757"/>
    </source>
</evidence>
<feature type="modified residue" description="N6-acetyllysine" evidence="22">
    <location>
        <position position="234"/>
    </location>
</feature>
<dbReference type="Proteomes" id="UP000193942">
    <property type="component" value="Unassembled WGS sequence"/>
</dbReference>
<evidence type="ECO:0000259" key="23">
    <source>
        <dbReference type="PROSITE" id="PS51096"/>
    </source>
</evidence>
<dbReference type="InterPro" id="IPR051471">
    <property type="entry name" value="Bacterial_PTS_sugar_comp"/>
</dbReference>
<evidence type="ECO:0000256" key="16">
    <source>
        <dbReference type="ARBA" id="ARBA00022990"/>
    </source>
</evidence>
<dbReference type="GO" id="GO:0005886">
    <property type="term" value="C:plasma membrane"/>
    <property type="evidence" value="ECO:0007669"/>
    <property type="project" value="UniProtKB-SubCell"/>
</dbReference>
<evidence type="ECO:0000256" key="14">
    <source>
        <dbReference type="ARBA" id="ARBA00022683"/>
    </source>
</evidence>
<dbReference type="Gene3D" id="3.40.50.510">
    <property type="entry name" value="Phosphotransferase system, mannose-type IIA component"/>
    <property type="match status" value="1"/>
</dbReference>
<evidence type="ECO:0000256" key="10">
    <source>
        <dbReference type="ARBA" id="ARBA00022519"/>
    </source>
</evidence>